<name>A0ABS5V4W5_9GAMM</name>
<comment type="caution">
    <text evidence="1">The sequence shown here is derived from an EMBL/GenBank/DDBJ whole genome shotgun (WGS) entry which is preliminary data.</text>
</comment>
<organism evidence="1 2">
    <name type="scientific">Shewanella jiangmenensis</name>
    <dbReference type="NCBI Taxonomy" id="2837387"/>
    <lineage>
        <taxon>Bacteria</taxon>
        <taxon>Pseudomonadati</taxon>
        <taxon>Pseudomonadota</taxon>
        <taxon>Gammaproteobacteria</taxon>
        <taxon>Alteromonadales</taxon>
        <taxon>Shewanellaceae</taxon>
        <taxon>Shewanella</taxon>
    </lineage>
</organism>
<dbReference type="Proteomes" id="UP001195903">
    <property type="component" value="Unassembled WGS sequence"/>
</dbReference>
<evidence type="ECO:0000313" key="2">
    <source>
        <dbReference type="Proteomes" id="UP001195903"/>
    </source>
</evidence>
<protein>
    <submittedName>
        <fullName evidence="1">DUF1315 family protein</fullName>
    </submittedName>
</protein>
<evidence type="ECO:0000313" key="1">
    <source>
        <dbReference type="EMBL" id="MBT1445506.1"/>
    </source>
</evidence>
<sequence>MTDITKLIDELPQEAYLRMLSAAELGKWDDGTVLTEAQREYALQVVMLYQARRLDQDEHFTIGRGGAINELSKSELKRRMAKDFGGDTIATFANDEL</sequence>
<dbReference type="InterPro" id="IPR009749">
    <property type="entry name" value="DUF1315"/>
</dbReference>
<dbReference type="EMBL" id="JAHEPS010000005">
    <property type="protein sequence ID" value="MBT1445506.1"/>
    <property type="molecule type" value="Genomic_DNA"/>
</dbReference>
<proteinExistence type="predicted"/>
<reference evidence="1 2" key="1">
    <citation type="submission" date="2021-05" db="EMBL/GenBank/DDBJ databases">
        <title>Shewanella sp. JM162201.</title>
        <authorList>
            <person name="Xu S."/>
            <person name="Li A."/>
        </authorList>
    </citation>
    <scope>NUCLEOTIDE SEQUENCE [LARGE SCALE GENOMIC DNA]</scope>
    <source>
        <strain evidence="1 2">JM162201</strain>
    </source>
</reference>
<accession>A0ABS5V4W5</accession>
<dbReference type="RefSeq" id="WP_214507707.1">
    <property type="nucleotide sequence ID" value="NZ_JAHEPS010000005.1"/>
</dbReference>
<keyword evidence="2" id="KW-1185">Reference proteome</keyword>
<dbReference type="Pfam" id="PF07023">
    <property type="entry name" value="DUF1315"/>
    <property type="match status" value="1"/>
</dbReference>
<gene>
    <name evidence="1" type="ORF">KJI95_13365</name>
</gene>